<evidence type="ECO:0000256" key="2">
    <source>
        <dbReference type="ARBA" id="ARBA00009694"/>
    </source>
</evidence>
<evidence type="ECO:0000256" key="1">
    <source>
        <dbReference type="ARBA" id="ARBA00004141"/>
    </source>
</evidence>
<feature type="transmembrane region" description="Helical" evidence="6">
    <location>
        <begin position="75"/>
        <end position="91"/>
    </location>
</feature>
<dbReference type="PANTHER" id="PTHR43461:SF1">
    <property type="entry name" value="TRANSMEMBRANE PROTEIN 256"/>
    <property type="match status" value="1"/>
</dbReference>
<dbReference type="Proteomes" id="UP001292216">
    <property type="component" value="Unassembled WGS sequence"/>
</dbReference>
<evidence type="ECO:0000313" key="8">
    <source>
        <dbReference type="Proteomes" id="UP001292216"/>
    </source>
</evidence>
<comment type="subcellular location">
    <subcellularLocation>
        <location evidence="1">Membrane</location>
        <topology evidence="1">Multi-pass membrane protein</topology>
    </subcellularLocation>
</comment>
<keyword evidence="8" id="KW-1185">Reference proteome</keyword>
<feature type="transmembrane region" description="Helical" evidence="6">
    <location>
        <begin position="47"/>
        <end position="63"/>
    </location>
</feature>
<evidence type="ECO:0000256" key="3">
    <source>
        <dbReference type="ARBA" id="ARBA00022692"/>
    </source>
</evidence>
<comment type="caution">
    <text evidence="7">The sequence shown here is derived from an EMBL/GenBank/DDBJ whole genome shotgun (WGS) entry which is preliminary data.</text>
</comment>
<accession>A0ABU5PGH9</accession>
<reference evidence="7 8" key="1">
    <citation type="submission" date="2023-12" db="EMBL/GenBank/DDBJ databases">
        <title>Whole genome sequencing of Paenibacillus phoenicis isolated from the Phoenix Mars Lander spacecraft assembly facility.</title>
        <authorList>
            <person name="Garcia A."/>
            <person name="Venkateswaran K."/>
        </authorList>
    </citation>
    <scope>NUCLEOTIDE SEQUENCE [LARGE SCALE GENOMIC DNA]</scope>
    <source>
        <strain evidence="7 8">3PO2SA</strain>
    </source>
</reference>
<feature type="transmembrane region" description="Helical" evidence="6">
    <location>
        <begin position="7"/>
        <end position="27"/>
    </location>
</feature>
<protein>
    <submittedName>
        <fullName evidence="7">DUF423 domain-containing protein</fullName>
    </submittedName>
</protein>
<keyword evidence="5 6" id="KW-0472">Membrane</keyword>
<keyword evidence="4 6" id="KW-1133">Transmembrane helix</keyword>
<dbReference type="InterPro" id="IPR006696">
    <property type="entry name" value="DUF423"/>
</dbReference>
<dbReference type="EMBL" id="JAYERP010000001">
    <property type="protein sequence ID" value="MEA3568837.1"/>
    <property type="molecule type" value="Genomic_DNA"/>
</dbReference>
<evidence type="ECO:0000313" key="7">
    <source>
        <dbReference type="EMBL" id="MEA3568837.1"/>
    </source>
</evidence>
<comment type="similarity">
    <text evidence="2">Belongs to the UPF0382 family.</text>
</comment>
<proteinExistence type="inferred from homology"/>
<evidence type="ECO:0000256" key="5">
    <source>
        <dbReference type="ARBA" id="ARBA00023136"/>
    </source>
</evidence>
<feature type="transmembrane region" description="Helical" evidence="6">
    <location>
        <begin position="97"/>
        <end position="118"/>
    </location>
</feature>
<keyword evidence="3 6" id="KW-0812">Transmembrane</keyword>
<dbReference type="PANTHER" id="PTHR43461">
    <property type="entry name" value="TRANSMEMBRANE PROTEIN 256"/>
    <property type="match status" value="1"/>
</dbReference>
<organism evidence="7 8">
    <name type="scientific">Paenibacillus phoenicis</name>
    <dbReference type="NCBI Taxonomy" id="554117"/>
    <lineage>
        <taxon>Bacteria</taxon>
        <taxon>Bacillati</taxon>
        <taxon>Bacillota</taxon>
        <taxon>Bacilli</taxon>
        <taxon>Bacillales</taxon>
        <taxon>Paenibacillaceae</taxon>
        <taxon>Paenibacillus</taxon>
    </lineage>
</organism>
<dbReference type="Pfam" id="PF04241">
    <property type="entry name" value="DUF423"/>
    <property type="match status" value="1"/>
</dbReference>
<name>A0ABU5PGH9_9BACL</name>
<gene>
    <name evidence="7" type="ORF">U9M73_02345</name>
</gene>
<dbReference type="RefSeq" id="WP_260071497.1">
    <property type="nucleotide sequence ID" value="NZ_CBCSKM010000016.1"/>
</dbReference>
<evidence type="ECO:0000256" key="4">
    <source>
        <dbReference type="ARBA" id="ARBA00022989"/>
    </source>
</evidence>
<evidence type="ECO:0000256" key="6">
    <source>
        <dbReference type="SAM" id="Phobius"/>
    </source>
</evidence>
<sequence>MQRKYAGIGAIVMLLSVAFGAFGAHILKERIGDAAIGTFETGVHYQMIHGIAMLLTALFAAKWGDSKRLLWSGRLFLIGVILFSGSLYGLATLDLRWLGPVTPLGGVSFLAGWLLLALEAWKAAPRAGA</sequence>